<keyword evidence="2" id="KW-1185">Reference proteome</keyword>
<dbReference type="Proteomes" id="UP001187192">
    <property type="component" value="Unassembled WGS sequence"/>
</dbReference>
<organism evidence="1 2">
    <name type="scientific">Ficus carica</name>
    <name type="common">Common fig</name>
    <dbReference type="NCBI Taxonomy" id="3494"/>
    <lineage>
        <taxon>Eukaryota</taxon>
        <taxon>Viridiplantae</taxon>
        <taxon>Streptophyta</taxon>
        <taxon>Embryophyta</taxon>
        <taxon>Tracheophyta</taxon>
        <taxon>Spermatophyta</taxon>
        <taxon>Magnoliopsida</taxon>
        <taxon>eudicotyledons</taxon>
        <taxon>Gunneridae</taxon>
        <taxon>Pentapetalae</taxon>
        <taxon>rosids</taxon>
        <taxon>fabids</taxon>
        <taxon>Rosales</taxon>
        <taxon>Moraceae</taxon>
        <taxon>Ficeae</taxon>
        <taxon>Ficus</taxon>
    </lineage>
</organism>
<proteinExistence type="predicted"/>
<protein>
    <submittedName>
        <fullName evidence="1">Uncharacterized protein</fullName>
    </submittedName>
</protein>
<dbReference type="InterPro" id="IPR032675">
    <property type="entry name" value="LRR_dom_sf"/>
</dbReference>
<evidence type="ECO:0000313" key="1">
    <source>
        <dbReference type="EMBL" id="GMN72928.1"/>
    </source>
</evidence>
<reference evidence="1" key="1">
    <citation type="submission" date="2023-07" db="EMBL/GenBank/DDBJ databases">
        <title>draft genome sequence of fig (Ficus carica).</title>
        <authorList>
            <person name="Takahashi T."/>
            <person name="Nishimura K."/>
        </authorList>
    </citation>
    <scope>NUCLEOTIDE SEQUENCE</scope>
</reference>
<dbReference type="AlphaFoldDB" id="A0AA88EF59"/>
<dbReference type="PANTHER" id="PTHR34630">
    <property type="entry name" value="OS11G0677101 PROTEIN"/>
    <property type="match status" value="1"/>
</dbReference>
<sequence>MRIWKEWSLTRAYGEAGVLPSLTHLQIWKCERLVSLLPGEPQQQTRTWGSFPRLQSIEIWGCEMLFALRRSWDLQRFTSLTSLVLTKCYDSLVGLFPEEGLLPTTLTSLSINDFEYIELLNGKSLQQLTSLESLSIVRCEKLRCLPEERLPPSLSFLRIHDCPFLERRCQRENGEDWHKIDHISRVKIIGEYIML</sequence>
<gene>
    <name evidence="1" type="ORF">TIFTF001_053618</name>
</gene>
<evidence type="ECO:0000313" key="2">
    <source>
        <dbReference type="Proteomes" id="UP001187192"/>
    </source>
</evidence>
<dbReference type="PANTHER" id="PTHR34630:SF17">
    <property type="entry name" value="OS06G0304700 PROTEIN"/>
    <property type="match status" value="1"/>
</dbReference>
<name>A0AA88EF59_FICCA</name>
<comment type="caution">
    <text evidence="1">The sequence shown here is derived from an EMBL/GenBank/DDBJ whole genome shotgun (WGS) entry which is preliminary data.</text>
</comment>
<accession>A0AA88EF59</accession>
<dbReference type="EMBL" id="BTGU01013057">
    <property type="protein sequence ID" value="GMN72928.1"/>
    <property type="molecule type" value="Genomic_DNA"/>
</dbReference>
<dbReference type="SUPFAM" id="SSF52058">
    <property type="entry name" value="L domain-like"/>
    <property type="match status" value="1"/>
</dbReference>
<dbReference type="Gene3D" id="3.80.10.10">
    <property type="entry name" value="Ribonuclease Inhibitor"/>
    <property type="match status" value="1"/>
</dbReference>